<feature type="chain" id="PRO_5039146966" description="peptidylprolyl isomerase" evidence="7">
    <location>
        <begin position="22"/>
        <end position="791"/>
    </location>
</feature>
<dbReference type="AlphaFoldDB" id="A0A9D0Z9R7"/>
<feature type="domain" description="PpiC" evidence="9">
    <location>
        <begin position="346"/>
        <end position="468"/>
    </location>
</feature>
<dbReference type="Gene3D" id="3.10.50.40">
    <property type="match status" value="1"/>
</dbReference>
<dbReference type="SUPFAM" id="SSF54534">
    <property type="entry name" value="FKBP-like"/>
    <property type="match status" value="1"/>
</dbReference>
<feature type="region of interest" description="Disordered" evidence="6">
    <location>
        <begin position="123"/>
        <end position="149"/>
    </location>
</feature>
<evidence type="ECO:0000259" key="8">
    <source>
        <dbReference type="PROSITE" id="PS50072"/>
    </source>
</evidence>
<evidence type="ECO:0000256" key="2">
    <source>
        <dbReference type="ARBA" id="ARBA00013194"/>
    </source>
</evidence>
<dbReference type="SUPFAM" id="SSF50891">
    <property type="entry name" value="Cyclophilin-like"/>
    <property type="match status" value="1"/>
</dbReference>
<dbReference type="Pfam" id="PF00160">
    <property type="entry name" value="Pro_isomerase"/>
    <property type="match status" value="1"/>
</dbReference>
<evidence type="ECO:0000256" key="3">
    <source>
        <dbReference type="ARBA" id="ARBA00023110"/>
    </source>
</evidence>
<evidence type="ECO:0000313" key="11">
    <source>
        <dbReference type="Proteomes" id="UP000886887"/>
    </source>
</evidence>
<dbReference type="Pfam" id="PF00639">
    <property type="entry name" value="Rotamase"/>
    <property type="match status" value="1"/>
</dbReference>
<reference evidence="10" key="1">
    <citation type="submission" date="2020-10" db="EMBL/GenBank/DDBJ databases">
        <authorList>
            <person name="Gilroy R."/>
        </authorList>
    </citation>
    <scope>NUCLEOTIDE SEQUENCE</scope>
    <source>
        <strain evidence="10">ChiSxjej2B14-6234</strain>
    </source>
</reference>
<dbReference type="PRINTS" id="PR00153">
    <property type="entry name" value="CSAPPISMRASE"/>
</dbReference>
<dbReference type="InterPro" id="IPR044666">
    <property type="entry name" value="Cyclophilin_A-like"/>
</dbReference>
<sequence>MKHIRKILCCLLVGAMLFALAGCQQSETPAPTATPEVTAESTEAPTAEPTEEPTAEPTEEPTEEPTAEPTEEPTAEPTEAPAAEPAALSVTDAATPDEATTGEAVIGGADGPTDIVVTDAATPAEATPSEATPSDATASEAVYDPQPDDIVGTAGDDVTLTYGEAVADVEGMKLYYASMMSQYYGQVIDTEEEDYQLFIAENVVTSMLQEKVYLAVFDDLGLSITPEREQEIRDQAAAEFDAMYEQYLQLYAEAMPTASEEEVAAQVDLLFEQSGYDRELLQRSAVVSEKLAMLYEEVTGDVSATEEDVQAAYDAQIAQAKETYDADRDAFLNDYLNGVQTVYTPEGVRLVQHVLVMKPEDEASEATASEATASEATASEAAPLEGRAKIEAALAALEAGEAFEDVAAAYSEDPALGDPIADAGYPVFAGSQTYDQSFVDNAMALQAVGDTTGIIETTYGYHILRYAADLTPGEIGLDALRESLTATVNDQKKTDAYVAAEEQWLAERPIELTNVQLLVVPEVVEPAAVPEEIYATPAEAAALTDVPGGDALATLEAGAGLSVEGRVSVDGTLYAYVQAVGTDFAGYVEDALLAVTDRETALAADNAAAVTAAELDAADKLPVFTLVMNDGSVIYGELYPQTAPQTVGNFVSLANAGFYDGLRFHRVIDGFMIQGGDPNGDGTGGPGYAVTGEFTGNGVENAISHERGVLSMARAEGYDTAGSQFFICQADATYLDGQYAAFGRVLGGMEAVDAIAAVKTDAADAPKTEQVMKLVRVQTYGVAYDFDKIID</sequence>
<dbReference type="EMBL" id="DVFJ01000014">
    <property type="protein sequence ID" value="HIQ71573.1"/>
    <property type="molecule type" value="Genomic_DNA"/>
</dbReference>
<dbReference type="PROSITE" id="PS00170">
    <property type="entry name" value="CSA_PPIASE_1"/>
    <property type="match status" value="1"/>
</dbReference>
<feature type="signal peptide" evidence="7">
    <location>
        <begin position="1"/>
        <end position="21"/>
    </location>
</feature>
<dbReference type="PANTHER" id="PTHR45625">
    <property type="entry name" value="PEPTIDYL-PROLYL CIS-TRANS ISOMERASE-RELATED"/>
    <property type="match status" value="1"/>
</dbReference>
<dbReference type="EC" id="5.2.1.8" evidence="2"/>
<dbReference type="PANTHER" id="PTHR45625:SF4">
    <property type="entry name" value="PEPTIDYLPROLYL ISOMERASE DOMAIN AND WD REPEAT-CONTAINING PROTEIN 1"/>
    <property type="match status" value="1"/>
</dbReference>
<protein>
    <recommendedName>
        <fullName evidence="2">peptidylprolyl isomerase</fullName>
        <ecNumber evidence="2">5.2.1.8</ecNumber>
    </recommendedName>
</protein>
<gene>
    <name evidence="10" type="ORF">IAB73_05115</name>
</gene>
<feature type="compositionally biased region" description="Low complexity" evidence="6">
    <location>
        <begin position="123"/>
        <end position="134"/>
    </location>
</feature>
<evidence type="ECO:0000256" key="7">
    <source>
        <dbReference type="SAM" id="SignalP"/>
    </source>
</evidence>
<feature type="compositionally biased region" description="Acidic residues" evidence="6">
    <location>
        <begin position="49"/>
        <end position="74"/>
    </location>
</feature>
<dbReference type="GO" id="GO:0006457">
    <property type="term" value="P:protein folding"/>
    <property type="evidence" value="ECO:0007669"/>
    <property type="project" value="InterPro"/>
</dbReference>
<dbReference type="InterPro" id="IPR029000">
    <property type="entry name" value="Cyclophilin-like_dom_sf"/>
</dbReference>
<dbReference type="CDD" id="cd00317">
    <property type="entry name" value="cyclophilin"/>
    <property type="match status" value="1"/>
</dbReference>
<feature type="compositionally biased region" description="Low complexity" evidence="6">
    <location>
        <begin position="75"/>
        <end position="86"/>
    </location>
</feature>
<comment type="function">
    <text evidence="1">PPIases accelerate the folding of proteins. It catalyzes the cis-trans isomerization of proline imidic peptide bonds in oligopeptides.</text>
</comment>
<dbReference type="Gene3D" id="2.40.100.10">
    <property type="entry name" value="Cyclophilin-like"/>
    <property type="match status" value="1"/>
</dbReference>
<evidence type="ECO:0000256" key="1">
    <source>
        <dbReference type="ARBA" id="ARBA00002388"/>
    </source>
</evidence>
<accession>A0A9D0Z9R7</accession>
<feature type="compositionally biased region" description="Low complexity" evidence="6">
    <location>
        <begin position="27"/>
        <end position="48"/>
    </location>
</feature>
<dbReference type="InterPro" id="IPR002130">
    <property type="entry name" value="Cyclophilin-type_PPIase_dom"/>
</dbReference>
<feature type="region of interest" description="Disordered" evidence="6">
    <location>
        <begin position="26"/>
        <end position="86"/>
    </location>
</feature>
<dbReference type="GO" id="GO:0003755">
    <property type="term" value="F:peptidyl-prolyl cis-trans isomerase activity"/>
    <property type="evidence" value="ECO:0007669"/>
    <property type="project" value="UniProtKB-KW"/>
</dbReference>
<name>A0A9D0Z9R7_9FIRM</name>
<keyword evidence="4 5" id="KW-0413">Isomerase</keyword>
<dbReference type="PROSITE" id="PS50072">
    <property type="entry name" value="CSA_PPIASE_2"/>
    <property type="match status" value="1"/>
</dbReference>
<dbReference type="PROSITE" id="PS51257">
    <property type="entry name" value="PROKAR_LIPOPROTEIN"/>
    <property type="match status" value="1"/>
</dbReference>
<feature type="region of interest" description="Disordered" evidence="6">
    <location>
        <begin position="361"/>
        <end position="382"/>
    </location>
</feature>
<comment type="caution">
    <text evidence="10">The sequence shown here is derived from an EMBL/GenBank/DDBJ whole genome shotgun (WGS) entry which is preliminary data.</text>
</comment>
<dbReference type="InterPro" id="IPR046357">
    <property type="entry name" value="PPIase_dom_sf"/>
</dbReference>
<keyword evidence="3 5" id="KW-0697">Rotamase</keyword>
<dbReference type="InterPro" id="IPR020892">
    <property type="entry name" value="Cyclophilin-type_PPIase_CS"/>
</dbReference>
<evidence type="ECO:0000313" key="10">
    <source>
        <dbReference type="EMBL" id="HIQ71573.1"/>
    </source>
</evidence>
<organism evidence="10 11">
    <name type="scientific">Candidatus Onthenecus intestinigallinarum</name>
    <dbReference type="NCBI Taxonomy" id="2840875"/>
    <lineage>
        <taxon>Bacteria</taxon>
        <taxon>Bacillati</taxon>
        <taxon>Bacillota</taxon>
        <taxon>Clostridia</taxon>
        <taxon>Eubacteriales</taxon>
        <taxon>Candidatus Onthenecus</taxon>
    </lineage>
</organism>
<dbReference type="InterPro" id="IPR000297">
    <property type="entry name" value="PPIase_PpiC"/>
</dbReference>
<dbReference type="PROSITE" id="PS50198">
    <property type="entry name" value="PPIC_PPIASE_2"/>
    <property type="match status" value="1"/>
</dbReference>
<reference evidence="10" key="2">
    <citation type="journal article" date="2021" name="PeerJ">
        <title>Extensive microbial diversity within the chicken gut microbiome revealed by metagenomics and culture.</title>
        <authorList>
            <person name="Gilroy R."/>
            <person name="Ravi A."/>
            <person name="Getino M."/>
            <person name="Pursley I."/>
            <person name="Horton D.L."/>
            <person name="Alikhan N.F."/>
            <person name="Baker D."/>
            <person name="Gharbi K."/>
            <person name="Hall N."/>
            <person name="Watson M."/>
            <person name="Adriaenssens E.M."/>
            <person name="Foster-Nyarko E."/>
            <person name="Jarju S."/>
            <person name="Secka A."/>
            <person name="Antonio M."/>
            <person name="Oren A."/>
            <person name="Chaudhuri R.R."/>
            <person name="La Ragione R."/>
            <person name="Hildebrand F."/>
            <person name="Pallen M.J."/>
        </authorList>
    </citation>
    <scope>NUCLEOTIDE SEQUENCE</scope>
    <source>
        <strain evidence="10">ChiSxjej2B14-6234</strain>
    </source>
</reference>
<dbReference type="Proteomes" id="UP000886887">
    <property type="component" value="Unassembled WGS sequence"/>
</dbReference>
<keyword evidence="7" id="KW-0732">Signal</keyword>
<feature type="compositionally biased region" description="Low complexity" evidence="6">
    <location>
        <begin position="365"/>
        <end position="382"/>
    </location>
</feature>
<feature type="domain" description="PPIase cyclophilin-type" evidence="8">
    <location>
        <begin position="634"/>
        <end position="777"/>
    </location>
</feature>
<evidence type="ECO:0000256" key="6">
    <source>
        <dbReference type="SAM" id="MobiDB-lite"/>
    </source>
</evidence>
<evidence type="ECO:0000256" key="4">
    <source>
        <dbReference type="ARBA" id="ARBA00023235"/>
    </source>
</evidence>
<proteinExistence type="predicted"/>
<evidence type="ECO:0000259" key="9">
    <source>
        <dbReference type="PROSITE" id="PS50198"/>
    </source>
</evidence>
<evidence type="ECO:0000256" key="5">
    <source>
        <dbReference type="PROSITE-ProRule" id="PRU00278"/>
    </source>
</evidence>